<evidence type="ECO:0000256" key="1">
    <source>
        <dbReference type="SAM" id="MobiDB-lite"/>
    </source>
</evidence>
<dbReference type="Proteomes" id="UP000001064">
    <property type="component" value="Unassembled WGS sequence"/>
</dbReference>
<feature type="compositionally biased region" description="Low complexity" evidence="1">
    <location>
        <begin position="202"/>
        <end position="246"/>
    </location>
</feature>
<feature type="region of interest" description="Disordered" evidence="1">
    <location>
        <begin position="271"/>
        <end position="294"/>
    </location>
</feature>
<gene>
    <name evidence="2" type="ORF">DICPUDRAFT_160265</name>
</gene>
<dbReference type="GeneID" id="10511139"/>
<dbReference type="RefSeq" id="XP_003295108.1">
    <property type="nucleotide sequence ID" value="XM_003295060.1"/>
</dbReference>
<sequence length="597" mass="66847">MNANKKIINQIIRNVVQQNSIPDGTIPSAEASFALNRYLDDPNTVDLGNNNNIYINLIERIRNEKSNYEQVLSRILKLIKNNIAIHPPSYQILLELDIFFLSLAPTCSLIIQKTLTYIRALIAHQVKQNPNYEKNFKLNENQNQNNQNHQNSNHKRNNSSTIGFLRYRSQSASNSSGTRDDHLLQFQRSSLDLSNILANSISSANSSNTSSSSSSPVSLNESPLKNTLNNSSSLNSTHLSPTLSSSAHNDTTINNVIPVIPSTNQQSIHVQQIQNSLVSPSSSNSSSTSPSGSILNIDKQQQQLNNINNNNNLNNSLNQLSNSSNILGQSLGLKESTSSMSSTNGSPSFYIDGYIRDLMSIKASTKSSIKAQSLLTSSPFGGLNQSEVKPNKDVFKCPDDSKNWTRINIVKENQEPLKITEQEIVQVVRVIINPATPQDRSIATKIFIKIILDIYCKDGLVVQSSEKLISSYFHQFISSTNRDTRAHTFNILFNLSIHINLYSELKLEDGGNIQTTNSSGGLSMIRDLQESVFRILVEMVQHLIDFKERDERTWQEALNCILFFITEEGYVIKEKLFQLNSQMIASFLLYIQDLNDN</sequence>
<accession>F1A614</accession>
<feature type="region of interest" description="Disordered" evidence="1">
    <location>
        <begin position="202"/>
        <end position="247"/>
    </location>
</feature>
<name>F1A614_DICPU</name>
<keyword evidence="3" id="KW-1185">Reference proteome</keyword>
<dbReference type="VEuPathDB" id="AmoebaDB:DICPUDRAFT_160265"/>
<evidence type="ECO:0000313" key="3">
    <source>
        <dbReference type="Proteomes" id="UP000001064"/>
    </source>
</evidence>
<organism evidence="2 3">
    <name type="scientific">Dictyostelium purpureum</name>
    <name type="common">Slime mold</name>
    <dbReference type="NCBI Taxonomy" id="5786"/>
    <lineage>
        <taxon>Eukaryota</taxon>
        <taxon>Amoebozoa</taxon>
        <taxon>Evosea</taxon>
        <taxon>Eumycetozoa</taxon>
        <taxon>Dictyostelia</taxon>
        <taxon>Dictyosteliales</taxon>
        <taxon>Dictyosteliaceae</taxon>
        <taxon>Dictyostelium</taxon>
    </lineage>
</organism>
<dbReference type="PANTHER" id="PTHR34958">
    <property type="entry name" value="CONDITIONAL LOSS-OF-GROWTH 1"/>
    <property type="match status" value="1"/>
</dbReference>
<evidence type="ECO:0000313" key="2">
    <source>
        <dbReference type="EMBL" id="EGC28365.1"/>
    </source>
</evidence>
<feature type="non-terminal residue" evidence="2">
    <location>
        <position position="1"/>
    </location>
</feature>
<dbReference type="EMBL" id="GL871662">
    <property type="protein sequence ID" value="EGC28365.1"/>
    <property type="molecule type" value="Genomic_DNA"/>
</dbReference>
<feature type="compositionally biased region" description="Low complexity" evidence="1">
    <location>
        <begin position="276"/>
        <end position="293"/>
    </location>
</feature>
<protein>
    <submittedName>
        <fullName evidence="2">Uncharacterized protein</fullName>
    </submittedName>
</protein>
<dbReference type="AlphaFoldDB" id="F1A614"/>
<dbReference type="InParanoid" id="F1A614"/>
<dbReference type="KEGG" id="dpp:DICPUDRAFT_160265"/>
<proteinExistence type="predicted"/>
<reference evidence="3" key="1">
    <citation type="journal article" date="2011" name="Genome Biol.">
        <title>Comparative genomics of the social amoebae Dictyostelium discoideum and Dictyostelium purpureum.</title>
        <authorList>
            <consortium name="US DOE Joint Genome Institute (JGI-PGF)"/>
            <person name="Sucgang R."/>
            <person name="Kuo A."/>
            <person name="Tian X."/>
            <person name="Salerno W."/>
            <person name="Parikh A."/>
            <person name="Feasley C.L."/>
            <person name="Dalin E."/>
            <person name="Tu H."/>
            <person name="Huang E."/>
            <person name="Barry K."/>
            <person name="Lindquist E."/>
            <person name="Shapiro H."/>
            <person name="Bruce D."/>
            <person name="Schmutz J."/>
            <person name="Salamov A."/>
            <person name="Fey P."/>
            <person name="Gaudet P."/>
            <person name="Anjard C."/>
            <person name="Babu M.M."/>
            <person name="Basu S."/>
            <person name="Bushmanova Y."/>
            <person name="van der Wel H."/>
            <person name="Katoh-Kurasawa M."/>
            <person name="Dinh C."/>
            <person name="Coutinho P.M."/>
            <person name="Saito T."/>
            <person name="Elias M."/>
            <person name="Schaap P."/>
            <person name="Kay R.R."/>
            <person name="Henrissat B."/>
            <person name="Eichinger L."/>
            <person name="Rivero F."/>
            <person name="Putnam N.H."/>
            <person name="West C.M."/>
            <person name="Loomis W.F."/>
            <person name="Chisholm R.L."/>
            <person name="Shaulsky G."/>
            <person name="Strassmann J.E."/>
            <person name="Queller D.C."/>
            <person name="Kuspa A."/>
            <person name="Grigoriev I.V."/>
        </authorList>
    </citation>
    <scope>NUCLEOTIDE SEQUENCE [LARGE SCALE GENOMIC DNA]</scope>
    <source>
        <strain evidence="3">QSDP1</strain>
    </source>
</reference>
<dbReference type="PANTHER" id="PTHR34958:SF1">
    <property type="entry name" value="ARMADILLO-LIKE HELICAL DOMAIN-CONTAINING PROTEIN"/>
    <property type="match status" value="1"/>
</dbReference>